<dbReference type="InterPro" id="IPR005467">
    <property type="entry name" value="His_kinase_dom"/>
</dbReference>
<evidence type="ECO:0000256" key="8">
    <source>
        <dbReference type="SAM" id="Phobius"/>
    </source>
</evidence>
<keyword evidence="8" id="KW-1133">Transmembrane helix</keyword>
<dbReference type="EMBL" id="LT906454">
    <property type="protein sequence ID" value="SNV40506.1"/>
    <property type="molecule type" value="Genomic_DNA"/>
</dbReference>
<dbReference type="RefSeq" id="WP_095122651.1">
    <property type="nucleotide sequence ID" value="NZ_LT906454.1"/>
</dbReference>
<dbReference type="KEGG" id="saco:SAME_01176"/>
<evidence type="ECO:0000256" key="4">
    <source>
        <dbReference type="ARBA" id="ARBA00022553"/>
    </source>
</evidence>
<feature type="transmembrane region" description="Helical" evidence="8">
    <location>
        <begin position="20"/>
        <end position="39"/>
    </location>
</feature>
<reference evidence="10 11" key="1">
    <citation type="submission" date="2017-06" db="EMBL/GenBank/DDBJ databases">
        <authorList>
            <consortium name="Pathogen Informatics"/>
        </authorList>
    </citation>
    <scope>NUCLEOTIDE SEQUENCE [LARGE SCALE GENOMIC DNA]</scope>
    <source>
        <strain evidence="10 11">NCTC11291</strain>
    </source>
</reference>
<keyword evidence="4" id="KW-0597">Phosphoprotein</keyword>
<gene>
    <name evidence="10" type="primary">ciaH</name>
    <name evidence="10" type="ORF">SAMEA4504048_01176</name>
</gene>
<dbReference type="CDD" id="cd00075">
    <property type="entry name" value="HATPase"/>
    <property type="match status" value="1"/>
</dbReference>
<dbReference type="PRINTS" id="PR00344">
    <property type="entry name" value="BCTRLSENSOR"/>
</dbReference>
<dbReference type="EC" id="2.7.13.3" evidence="3"/>
<keyword evidence="6 10" id="KW-0418">Kinase</keyword>
<proteinExistence type="predicted"/>
<organism evidence="10 11">
    <name type="scientific">Streptococcus acidominimus</name>
    <dbReference type="NCBI Taxonomy" id="1326"/>
    <lineage>
        <taxon>Bacteria</taxon>
        <taxon>Bacillati</taxon>
        <taxon>Bacillota</taxon>
        <taxon>Bacilli</taxon>
        <taxon>Lactobacillales</taxon>
        <taxon>Streptococcaceae</taxon>
        <taxon>Streptococcus</taxon>
    </lineage>
</organism>
<dbReference type="CDD" id="cd00082">
    <property type="entry name" value="HisKA"/>
    <property type="match status" value="1"/>
</dbReference>
<dbReference type="GO" id="GO:0016036">
    <property type="term" value="P:cellular response to phosphate starvation"/>
    <property type="evidence" value="ECO:0007669"/>
    <property type="project" value="TreeGrafter"/>
</dbReference>
<keyword evidence="7" id="KW-0902">Two-component regulatory system</keyword>
<evidence type="ECO:0000313" key="10">
    <source>
        <dbReference type="EMBL" id="SNV40506.1"/>
    </source>
</evidence>
<dbReference type="GO" id="GO:0005886">
    <property type="term" value="C:plasma membrane"/>
    <property type="evidence" value="ECO:0007669"/>
    <property type="project" value="TreeGrafter"/>
</dbReference>
<dbReference type="Pfam" id="PF00512">
    <property type="entry name" value="HisKA"/>
    <property type="match status" value="1"/>
</dbReference>
<evidence type="ECO:0000256" key="5">
    <source>
        <dbReference type="ARBA" id="ARBA00022679"/>
    </source>
</evidence>
<dbReference type="GO" id="GO:0000155">
    <property type="term" value="F:phosphorelay sensor kinase activity"/>
    <property type="evidence" value="ECO:0007669"/>
    <property type="project" value="InterPro"/>
</dbReference>
<evidence type="ECO:0000256" key="1">
    <source>
        <dbReference type="ARBA" id="ARBA00000085"/>
    </source>
</evidence>
<name>A0A239X269_STRAI</name>
<dbReference type="InterPro" id="IPR004358">
    <property type="entry name" value="Sig_transdc_His_kin-like_C"/>
</dbReference>
<evidence type="ECO:0000256" key="2">
    <source>
        <dbReference type="ARBA" id="ARBA00004370"/>
    </source>
</evidence>
<dbReference type="InterPro" id="IPR036097">
    <property type="entry name" value="HisK_dim/P_sf"/>
</dbReference>
<keyword evidence="8" id="KW-0472">Membrane</keyword>
<dbReference type="Pfam" id="PF02518">
    <property type="entry name" value="HATPase_c"/>
    <property type="match status" value="1"/>
</dbReference>
<evidence type="ECO:0000313" key="11">
    <source>
        <dbReference type="Proteomes" id="UP000215144"/>
    </source>
</evidence>
<dbReference type="PANTHER" id="PTHR45453:SF1">
    <property type="entry name" value="PHOSPHATE REGULON SENSOR PROTEIN PHOR"/>
    <property type="match status" value="1"/>
</dbReference>
<dbReference type="SMART" id="SM00388">
    <property type="entry name" value="HisKA"/>
    <property type="match status" value="1"/>
</dbReference>
<dbReference type="SUPFAM" id="SSF47384">
    <property type="entry name" value="Homodimeric domain of signal transducing histidine kinase"/>
    <property type="match status" value="1"/>
</dbReference>
<dbReference type="GO" id="GO:0004721">
    <property type="term" value="F:phosphoprotein phosphatase activity"/>
    <property type="evidence" value="ECO:0007669"/>
    <property type="project" value="TreeGrafter"/>
</dbReference>
<dbReference type="Gene3D" id="3.30.565.10">
    <property type="entry name" value="Histidine kinase-like ATPase, C-terminal domain"/>
    <property type="match status" value="1"/>
</dbReference>
<dbReference type="FunFam" id="3.30.565.10:FF:000006">
    <property type="entry name" value="Sensor histidine kinase WalK"/>
    <property type="match status" value="1"/>
</dbReference>
<dbReference type="PROSITE" id="PS50109">
    <property type="entry name" value="HIS_KIN"/>
    <property type="match status" value="1"/>
</dbReference>
<dbReference type="AlphaFoldDB" id="A0A239X269"/>
<evidence type="ECO:0000259" key="9">
    <source>
        <dbReference type="PROSITE" id="PS50109"/>
    </source>
</evidence>
<dbReference type="Proteomes" id="UP000215144">
    <property type="component" value="Chromosome 1"/>
</dbReference>
<sequence length="435" mass="49622">MRKYIKKKIKSDNFTPFLHFAAVFTIIFLVMTIIIIQIMRLGLYSSTDNSLKKARTVAPAYIRMTMSRTTVVTSDDYDEPLVINPGKINPNDNLASALDVIVYDADGNILNPLDAYSEFSYVGLKKSELNSIVKKNLLNAYGHSETYRSLTLEVSDLAYPQVRYISFLASTRQLDEAFDRYVQVVVRVMMIFWFISVITSVYLAKWSRRPIIASYEKQKAFVENASHELRTPLAVLQNRLETLFRKPNDTILEHSESIAASLDEVRNMRLLTTNLLNLARRDDGINTKIEPITPVFFDDIFHNYELIAEESGKQFRSTNTLEHIIKSDKVLIKQLMTILFDNALKYTAEDGEITIAVSHKDRRLMIKISDNGPGISDTNKSKIFDRFYRIDKARTRQTGGFGLGLSLAKQIVEAMNGKIIVKDNMPKGTVFEILL</sequence>
<keyword evidence="5 10" id="KW-0808">Transferase</keyword>
<dbReference type="PANTHER" id="PTHR45453">
    <property type="entry name" value="PHOSPHATE REGULON SENSOR PROTEIN PHOR"/>
    <property type="match status" value="1"/>
</dbReference>
<comment type="subcellular location">
    <subcellularLocation>
        <location evidence="2">Membrane</location>
    </subcellularLocation>
</comment>
<dbReference type="InterPro" id="IPR003661">
    <property type="entry name" value="HisK_dim/P_dom"/>
</dbReference>
<dbReference type="InterPro" id="IPR036890">
    <property type="entry name" value="HATPase_C_sf"/>
</dbReference>
<dbReference type="Gene3D" id="1.10.287.130">
    <property type="match status" value="1"/>
</dbReference>
<dbReference type="InterPro" id="IPR003594">
    <property type="entry name" value="HATPase_dom"/>
</dbReference>
<dbReference type="InterPro" id="IPR050351">
    <property type="entry name" value="BphY/WalK/GraS-like"/>
</dbReference>
<evidence type="ECO:0000256" key="6">
    <source>
        <dbReference type="ARBA" id="ARBA00022777"/>
    </source>
</evidence>
<comment type="catalytic activity">
    <reaction evidence="1">
        <text>ATP + protein L-histidine = ADP + protein N-phospho-L-histidine.</text>
        <dbReference type="EC" id="2.7.13.3"/>
    </reaction>
</comment>
<evidence type="ECO:0000256" key="3">
    <source>
        <dbReference type="ARBA" id="ARBA00012438"/>
    </source>
</evidence>
<feature type="transmembrane region" description="Helical" evidence="8">
    <location>
        <begin position="184"/>
        <end position="204"/>
    </location>
</feature>
<dbReference type="SUPFAM" id="SSF55874">
    <property type="entry name" value="ATPase domain of HSP90 chaperone/DNA topoisomerase II/histidine kinase"/>
    <property type="match status" value="1"/>
</dbReference>
<evidence type="ECO:0000256" key="7">
    <source>
        <dbReference type="ARBA" id="ARBA00023012"/>
    </source>
</evidence>
<dbReference type="OrthoDB" id="9813151at2"/>
<dbReference type="SMART" id="SM00387">
    <property type="entry name" value="HATPase_c"/>
    <property type="match status" value="1"/>
</dbReference>
<protein>
    <recommendedName>
        <fullName evidence="3">histidine kinase</fullName>
        <ecNumber evidence="3">2.7.13.3</ecNumber>
    </recommendedName>
</protein>
<accession>A0A239X269</accession>
<feature type="domain" description="Histidine kinase" evidence="9">
    <location>
        <begin position="224"/>
        <end position="435"/>
    </location>
</feature>
<keyword evidence="8" id="KW-0812">Transmembrane</keyword>